<dbReference type="GO" id="GO:0016020">
    <property type="term" value="C:membrane"/>
    <property type="evidence" value="ECO:0007669"/>
    <property type="project" value="InterPro"/>
</dbReference>
<dbReference type="AlphaFoldDB" id="A0A1I7K8V7"/>
<feature type="compositionally biased region" description="Low complexity" evidence="2">
    <location>
        <begin position="20"/>
        <end position="50"/>
    </location>
</feature>
<gene>
    <name evidence="4" type="ORF">SAMN05421543_11467</name>
</gene>
<dbReference type="STRING" id="392015.SAMN05421543_11467"/>
<evidence type="ECO:0000259" key="3">
    <source>
        <dbReference type="Pfam" id="PF01464"/>
    </source>
</evidence>
<sequence>MTAELRVSPLAAPSPGQGLTAPGPRGSGASAASAASSAAGRTPASGGTTALPADPSFWEMWTQSMISQLPVPGLDPAESGGDDTGLDPLTFSGILPGFSASALGTALPGLPAWTWLALASGLSATGTPAPDALGQTKPAEQTGATGSGAQPAGTAHPGEDGSVAGLVAQAAARYGVPAGLVMSVIAQESGFRPDAQSPAGAQGLMQLMPDTARMLGVTDPFNPAQNIDGGVRYLAQLLARYGGDVSLALAAYNAGPAAVDRYGGIPPYPETVQYVQSVLSRWTGTAS</sequence>
<dbReference type="GO" id="GO:0000270">
    <property type="term" value="P:peptidoglycan metabolic process"/>
    <property type="evidence" value="ECO:0007669"/>
    <property type="project" value="InterPro"/>
</dbReference>
<dbReference type="Gene3D" id="1.10.530.10">
    <property type="match status" value="1"/>
</dbReference>
<feature type="region of interest" description="Disordered" evidence="2">
    <location>
        <begin position="129"/>
        <end position="161"/>
    </location>
</feature>
<feature type="region of interest" description="Disordered" evidence="2">
    <location>
        <begin position="1"/>
        <end position="54"/>
    </location>
</feature>
<accession>A0A1I7K8V7</accession>
<keyword evidence="5" id="KW-1185">Reference proteome</keyword>
<proteinExistence type="inferred from homology"/>
<dbReference type="Pfam" id="PF01464">
    <property type="entry name" value="SLT"/>
    <property type="match status" value="1"/>
</dbReference>
<dbReference type="Proteomes" id="UP000183508">
    <property type="component" value="Unassembled WGS sequence"/>
</dbReference>
<dbReference type="InterPro" id="IPR023346">
    <property type="entry name" value="Lysozyme-like_dom_sf"/>
</dbReference>
<dbReference type="CDD" id="cd00254">
    <property type="entry name" value="LT-like"/>
    <property type="match status" value="1"/>
</dbReference>
<evidence type="ECO:0000313" key="5">
    <source>
        <dbReference type="Proteomes" id="UP000183508"/>
    </source>
</evidence>
<protein>
    <submittedName>
        <fullName evidence="4">Transglycosylase SLT domain-containing protein</fullName>
    </submittedName>
</protein>
<evidence type="ECO:0000256" key="2">
    <source>
        <dbReference type="SAM" id="MobiDB-lite"/>
    </source>
</evidence>
<dbReference type="PANTHER" id="PTHR37423:SF2">
    <property type="entry name" value="MEMBRANE-BOUND LYTIC MUREIN TRANSGLYCOSYLASE C"/>
    <property type="match status" value="1"/>
</dbReference>
<feature type="domain" description="Transglycosylase SLT" evidence="3">
    <location>
        <begin position="167"/>
        <end position="263"/>
    </location>
</feature>
<feature type="compositionally biased region" description="Polar residues" evidence="2">
    <location>
        <begin position="138"/>
        <end position="148"/>
    </location>
</feature>
<dbReference type="PANTHER" id="PTHR37423">
    <property type="entry name" value="SOLUBLE LYTIC MUREIN TRANSGLYCOSYLASE-RELATED"/>
    <property type="match status" value="1"/>
</dbReference>
<dbReference type="GO" id="GO:0008933">
    <property type="term" value="F:peptidoglycan lytic transglycosylase activity"/>
    <property type="evidence" value="ECO:0007669"/>
    <property type="project" value="InterPro"/>
</dbReference>
<name>A0A1I7K8V7_9BACL</name>
<dbReference type="EMBL" id="FPBV01000014">
    <property type="protein sequence ID" value="SFU93883.1"/>
    <property type="molecule type" value="Genomic_DNA"/>
</dbReference>
<evidence type="ECO:0000256" key="1">
    <source>
        <dbReference type="ARBA" id="ARBA00007734"/>
    </source>
</evidence>
<dbReference type="InterPro" id="IPR000189">
    <property type="entry name" value="Transglyc_AS"/>
</dbReference>
<comment type="similarity">
    <text evidence="1">Belongs to the transglycosylase Slt family.</text>
</comment>
<organism evidence="4 5">
    <name type="scientific">Alicyclobacillus macrosporangiidus</name>
    <dbReference type="NCBI Taxonomy" id="392015"/>
    <lineage>
        <taxon>Bacteria</taxon>
        <taxon>Bacillati</taxon>
        <taxon>Bacillota</taxon>
        <taxon>Bacilli</taxon>
        <taxon>Bacillales</taxon>
        <taxon>Alicyclobacillaceae</taxon>
        <taxon>Alicyclobacillus</taxon>
    </lineage>
</organism>
<dbReference type="PROSITE" id="PS00922">
    <property type="entry name" value="TRANSGLYCOSYLASE"/>
    <property type="match status" value="1"/>
</dbReference>
<reference evidence="5" key="1">
    <citation type="submission" date="2016-10" db="EMBL/GenBank/DDBJ databases">
        <authorList>
            <person name="Varghese N."/>
        </authorList>
    </citation>
    <scope>NUCLEOTIDE SEQUENCE [LARGE SCALE GENOMIC DNA]</scope>
    <source>
        <strain evidence="5">DSM 17980</strain>
    </source>
</reference>
<dbReference type="SUPFAM" id="SSF53955">
    <property type="entry name" value="Lysozyme-like"/>
    <property type="match status" value="1"/>
</dbReference>
<evidence type="ECO:0000313" key="4">
    <source>
        <dbReference type="EMBL" id="SFU93883.1"/>
    </source>
</evidence>
<dbReference type="InterPro" id="IPR008258">
    <property type="entry name" value="Transglycosylase_SLT_dom_1"/>
</dbReference>
<dbReference type="RefSeq" id="WP_425426547.1">
    <property type="nucleotide sequence ID" value="NZ_FPBV01000014.1"/>
</dbReference>